<dbReference type="AlphaFoldDB" id="A0A9P5TEV2"/>
<organism evidence="1 2">
    <name type="scientific">Gymnopilus junonius</name>
    <name type="common">Spectacular rustgill mushroom</name>
    <name type="synonym">Gymnopilus spectabilis subsp. junonius</name>
    <dbReference type="NCBI Taxonomy" id="109634"/>
    <lineage>
        <taxon>Eukaryota</taxon>
        <taxon>Fungi</taxon>
        <taxon>Dikarya</taxon>
        <taxon>Basidiomycota</taxon>
        <taxon>Agaricomycotina</taxon>
        <taxon>Agaricomycetes</taxon>
        <taxon>Agaricomycetidae</taxon>
        <taxon>Agaricales</taxon>
        <taxon>Agaricineae</taxon>
        <taxon>Hymenogastraceae</taxon>
        <taxon>Gymnopilus</taxon>
    </lineage>
</organism>
<dbReference type="PANTHER" id="PTHR34365">
    <property type="entry name" value="ENOLASE (DUF1399)"/>
    <property type="match status" value="1"/>
</dbReference>
<keyword evidence="2" id="KW-1185">Reference proteome</keyword>
<accession>A0A9P5TEV2</accession>
<comment type="caution">
    <text evidence="1">The sequence shown here is derived from an EMBL/GenBank/DDBJ whole genome shotgun (WGS) entry which is preliminary data.</text>
</comment>
<dbReference type="Proteomes" id="UP000724874">
    <property type="component" value="Unassembled WGS sequence"/>
</dbReference>
<dbReference type="Pfam" id="PF07173">
    <property type="entry name" value="GRDP-like"/>
    <property type="match status" value="1"/>
</dbReference>
<dbReference type="OrthoDB" id="2684236at2759"/>
<dbReference type="PANTHER" id="PTHR34365:SF7">
    <property type="entry name" value="GLYCINE-RICH DOMAIN-CONTAINING PROTEIN 1"/>
    <property type="match status" value="1"/>
</dbReference>
<evidence type="ECO:0000313" key="2">
    <source>
        <dbReference type="Proteomes" id="UP000724874"/>
    </source>
</evidence>
<protein>
    <submittedName>
        <fullName evidence="1">Uncharacterized protein</fullName>
    </submittedName>
</protein>
<dbReference type="InterPro" id="IPR009836">
    <property type="entry name" value="GRDP-like"/>
</dbReference>
<evidence type="ECO:0000313" key="1">
    <source>
        <dbReference type="EMBL" id="KAF8871743.1"/>
    </source>
</evidence>
<reference evidence="1" key="1">
    <citation type="submission" date="2020-11" db="EMBL/GenBank/DDBJ databases">
        <authorList>
            <consortium name="DOE Joint Genome Institute"/>
            <person name="Ahrendt S."/>
            <person name="Riley R."/>
            <person name="Andreopoulos W."/>
            <person name="LaButti K."/>
            <person name="Pangilinan J."/>
            <person name="Ruiz-duenas F.J."/>
            <person name="Barrasa J.M."/>
            <person name="Sanchez-Garcia M."/>
            <person name="Camarero S."/>
            <person name="Miyauchi S."/>
            <person name="Serrano A."/>
            <person name="Linde D."/>
            <person name="Babiker R."/>
            <person name="Drula E."/>
            <person name="Ayuso-Fernandez I."/>
            <person name="Pacheco R."/>
            <person name="Padilla G."/>
            <person name="Ferreira P."/>
            <person name="Barriuso J."/>
            <person name="Kellner H."/>
            <person name="Castanera R."/>
            <person name="Alfaro M."/>
            <person name="Ramirez L."/>
            <person name="Pisabarro A.G."/>
            <person name="Kuo A."/>
            <person name="Tritt A."/>
            <person name="Lipzen A."/>
            <person name="He G."/>
            <person name="Yan M."/>
            <person name="Ng V."/>
            <person name="Cullen D."/>
            <person name="Martin F."/>
            <person name="Rosso M.-N."/>
            <person name="Henrissat B."/>
            <person name="Hibbett D."/>
            <person name="Martinez A.T."/>
            <person name="Grigoriev I.V."/>
        </authorList>
    </citation>
    <scope>NUCLEOTIDE SEQUENCE</scope>
    <source>
        <strain evidence="1">AH 44721</strain>
    </source>
</reference>
<proteinExistence type="predicted"/>
<name>A0A9P5TEV2_GYMJU</name>
<dbReference type="EMBL" id="JADNYJ010000295">
    <property type="protein sequence ID" value="KAF8871743.1"/>
    <property type="molecule type" value="Genomic_DNA"/>
</dbReference>
<gene>
    <name evidence="1" type="ORF">CPB84DRAFT_1830031</name>
</gene>
<sequence>MQFVTPRFMDSSISQDDVAAHLRVYGSIHSHLFNLAKRHVYYDDQDILWPTPEGKLYLRRSVYRFRAWISKVLRPKFEKFGDTHIGLEDHEIPPYDVMLVLHAFMLHPRAFYSDTIRLFPEVSILNGFPLAQFASLIDDTMTYVPKEEQVVFWETTTEESFAVPLFTSPSDTFRLSCPNCNSSFTGLWLEDSDDKLGSNLVAPCKECNLIITELAYGAPSSPKMFVELNQGREWALRKYYRFTRGVPMLTPPSRGTLLTVEGVFDAERSRIITIDISKAIGLFDIEKFSLPEVIGKLLDIPEDILESLSVDFLRFYGLPGGFSFDLGAGVLRQTGFSSKMYHNGWTNPEFPKKCTAVLEESISRYAGFLTLSMDRQAGSLGPAHDIDLVWHTHQLKPNYRTDFMRIFAWFLDHVDFAPLNVLATSYSHGEDRWKATYGTPYHEYFLSTSFPKAVFV</sequence>